<sequence>MNEIHKFDTAQHYLDLSLFHRIDINLYPLFVAIFEQKSISRAAQSLSISQSAASHALQRLRVQLEDEVFIRLGNSMQPTPFAEHIYPVIKNALILFQNISQQKKSFDPSLIKTLRIAIHDEIEPLVLPKIIQHFEQIDQNIEFSSIKLNRNTIQNDLLNQQLDFIIDVESPTHDSIGFQALLKDHYVICSQKSVMNAEIYQSGLHIGVSSRRTGTLLEDVYLHRQGIHREIFLRCQHYSTALKILEYNRDAILTLPSAVLSHLSYATNLTIHSIPFELPIFTIGIYWSDALIDNLRYEFLKKEIISLFT</sequence>
<accession>A0A1P8EH22</accession>
<evidence type="ECO:0000256" key="1">
    <source>
        <dbReference type="ARBA" id="ARBA00009437"/>
    </source>
</evidence>
<comment type="similarity">
    <text evidence="1">Belongs to the LysR transcriptional regulatory family.</text>
</comment>
<keyword evidence="4" id="KW-0804">Transcription</keyword>
<evidence type="ECO:0000256" key="3">
    <source>
        <dbReference type="ARBA" id="ARBA00023125"/>
    </source>
</evidence>
<proteinExistence type="inferred from homology"/>
<reference evidence="6 7" key="1">
    <citation type="submission" date="2016-08" db="EMBL/GenBank/DDBJ databases">
        <title>Complete genome sequence of Acinetobacter baylyi strain GFJ2.</title>
        <authorList>
            <person name="Tabata M."/>
            <person name="Kuboki S."/>
            <person name="Gibu N."/>
            <person name="Kinouchi Y."/>
            <person name="Vangnai A."/>
            <person name="Kasai D."/>
            <person name="Fukuda M."/>
        </authorList>
    </citation>
    <scope>NUCLEOTIDE SEQUENCE [LARGE SCALE GENOMIC DNA]</scope>
    <source>
        <strain evidence="6 7">GFJ2</strain>
    </source>
</reference>
<dbReference type="SUPFAM" id="SSF53850">
    <property type="entry name" value="Periplasmic binding protein-like II"/>
    <property type="match status" value="1"/>
</dbReference>
<dbReference type="SUPFAM" id="SSF46785">
    <property type="entry name" value="Winged helix' DNA-binding domain"/>
    <property type="match status" value="1"/>
</dbReference>
<dbReference type="PANTHER" id="PTHR30118:SF15">
    <property type="entry name" value="TRANSCRIPTIONAL REGULATORY PROTEIN"/>
    <property type="match status" value="1"/>
</dbReference>
<gene>
    <name evidence="6" type="ORF">BEN76_05505</name>
</gene>
<dbReference type="InterPro" id="IPR036390">
    <property type="entry name" value="WH_DNA-bd_sf"/>
</dbReference>
<dbReference type="InterPro" id="IPR000847">
    <property type="entry name" value="LysR_HTH_N"/>
</dbReference>
<evidence type="ECO:0000313" key="6">
    <source>
        <dbReference type="EMBL" id="APV35502.1"/>
    </source>
</evidence>
<evidence type="ECO:0000313" key="7">
    <source>
        <dbReference type="Proteomes" id="UP000185674"/>
    </source>
</evidence>
<dbReference type="GO" id="GO:0003677">
    <property type="term" value="F:DNA binding"/>
    <property type="evidence" value="ECO:0007669"/>
    <property type="project" value="UniProtKB-KW"/>
</dbReference>
<dbReference type="PRINTS" id="PR00039">
    <property type="entry name" value="HTHLYSR"/>
</dbReference>
<dbReference type="STRING" id="487316.BEN76_05505"/>
<dbReference type="Gene3D" id="3.40.190.10">
    <property type="entry name" value="Periplasmic binding protein-like II"/>
    <property type="match status" value="2"/>
</dbReference>
<dbReference type="InterPro" id="IPR050389">
    <property type="entry name" value="LysR-type_TF"/>
</dbReference>
<protein>
    <submittedName>
        <fullName evidence="6">LysR family transcriptional regulator</fullName>
    </submittedName>
</protein>
<feature type="domain" description="HTH lysR-type" evidence="5">
    <location>
        <begin position="30"/>
        <end position="79"/>
    </location>
</feature>
<evidence type="ECO:0000256" key="2">
    <source>
        <dbReference type="ARBA" id="ARBA00023015"/>
    </source>
</evidence>
<dbReference type="EMBL" id="CP016896">
    <property type="protein sequence ID" value="APV35502.1"/>
    <property type="molecule type" value="Genomic_DNA"/>
</dbReference>
<dbReference type="RefSeq" id="WP_076032519.1">
    <property type="nucleotide sequence ID" value="NZ_CP016896.1"/>
</dbReference>
<dbReference type="Gene3D" id="1.10.10.10">
    <property type="entry name" value="Winged helix-like DNA-binding domain superfamily/Winged helix DNA-binding domain"/>
    <property type="match status" value="1"/>
</dbReference>
<dbReference type="Pfam" id="PF03466">
    <property type="entry name" value="LysR_substrate"/>
    <property type="match status" value="1"/>
</dbReference>
<evidence type="ECO:0000259" key="5">
    <source>
        <dbReference type="PROSITE" id="PS50931"/>
    </source>
</evidence>
<evidence type="ECO:0000256" key="4">
    <source>
        <dbReference type="ARBA" id="ARBA00023163"/>
    </source>
</evidence>
<keyword evidence="3" id="KW-0238">DNA-binding</keyword>
<dbReference type="KEGG" id="asol:BEN76_05505"/>
<keyword evidence="2" id="KW-0805">Transcription regulation</keyword>
<dbReference type="InterPro" id="IPR037402">
    <property type="entry name" value="YidZ_PBP2"/>
</dbReference>
<dbReference type="PROSITE" id="PS50931">
    <property type="entry name" value="HTH_LYSR"/>
    <property type="match status" value="1"/>
</dbReference>
<dbReference type="AlphaFoldDB" id="A0A1P8EH22"/>
<dbReference type="Pfam" id="PF00126">
    <property type="entry name" value="HTH_1"/>
    <property type="match status" value="1"/>
</dbReference>
<dbReference type="InterPro" id="IPR036388">
    <property type="entry name" value="WH-like_DNA-bd_sf"/>
</dbReference>
<name>A0A1P8EH22_9GAMM</name>
<dbReference type="Proteomes" id="UP000185674">
    <property type="component" value="Chromosome"/>
</dbReference>
<dbReference type="GO" id="GO:0003700">
    <property type="term" value="F:DNA-binding transcription factor activity"/>
    <property type="evidence" value="ECO:0007669"/>
    <property type="project" value="InterPro"/>
</dbReference>
<dbReference type="PANTHER" id="PTHR30118">
    <property type="entry name" value="HTH-TYPE TRANSCRIPTIONAL REGULATOR LEUO-RELATED"/>
    <property type="match status" value="1"/>
</dbReference>
<organism evidence="6 7">
    <name type="scientific">Acinetobacter soli</name>
    <dbReference type="NCBI Taxonomy" id="487316"/>
    <lineage>
        <taxon>Bacteria</taxon>
        <taxon>Pseudomonadati</taxon>
        <taxon>Pseudomonadota</taxon>
        <taxon>Gammaproteobacteria</taxon>
        <taxon>Moraxellales</taxon>
        <taxon>Moraxellaceae</taxon>
        <taxon>Acinetobacter</taxon>
    </lineage>
</organism>
<dbReference type="CDD" id="cd08417">
    <property type="entry name" value="PBP2_Nitroaromatics_like"/>
    <property type="match status" value="1"/>
</dbReference>
<dbReference type="InterPro" id="IPR005119">
    <property type="entry name" value="LysR_subst-bd"/>
</dbReference>
<dbReference type="eggNOG" id="COG0583">
    <property type="taxonomic scope" value="Bacteria"/>
</dbReference>